<dbReference type="EMBL" id="KZ613947">
    <property type="protein sequence ID" value="PMD39242.1"/>
    <property type="molecule type" value="Genomic_DNA"/>
</dbReference>
<sequence length="706" mass="75056">MITPDPTQDYSVLDAFTNRLMVETDPSTLWTVDVPDIGLVLFWKQALNSTQIQEYLKDPAVVQITNVDPEIDFDDWVDDLPDTTIDGSLTVPPPSRRRRRDDWGFEEHKRQTPPTTVNQQENPVPDELRVISQPQGQQLADISSYAYEDEIMGHVMIYIIDSGMDQSLPPPPSAANGFPVQYLYPGNANDATDRWEPYTYLDATMVAANPDLNTDYTGHGTCMAAKAVGEAYGVSKNAALTIVRIPQGKPTLEEEARGRQYPIRYGPYVDAFRLVLEDVRAKGLQGRAVINLSSGFEDTAGRIPQATDDDWEFYDAIREVIDERVVVVTGSGNRGTFRGANPSQPPNSQSNPVVNPNAKQVSSVPALWNNNLGVISVGAVNNDGVNLDLTQYQENPNFPGSSADIWAPGGLQTCPGIGGVLAQKTGMTSVAAAYTTGLVAYFLGSPKGTQYITANYNTLPADQQNGNSWANVVKQYLVQSGYVRPTPAGASTPNFANVIYNNEIPLGLNQQPVCEVSLNAKRQAGSPPTCVSPASASALSASAASASLASVASASSASLASISRASAASVSAVSVSSAEARSSRLATMTAPLPGPTGYLGDQCNSNQGFTLDTAAANATIQQFCSGFWSWPGPGLPPTNVPSGDVTSGANITFKSTPPSSPVQEVTTELIVGPYDGPGACSVGGYPRSIGIAECIAGFDTVFDWCK</sequence>
<gene>
    <name evidence="2" type="ORF">L207DRAFT_55896</name>
</gene>
<name>A0A2J6RL44_HYAVF</name>
<evidence type="ECO:0000313" key="2">
    <source>
        <dbReference type="EMBL" id="PMD39242.1"/>
    </source>
</evidence>
<dbReference type="OrthoDB" id="3565091at2759"/>
<keyword evidence="3" id="KW-1185">Reference proteome</keyword>
<dbReference type="SUPFAM" id="SSF52743">
    <property type="entry name" value="Subtilisin-like"/>
    <property type="match status" value="1"/>
</dbReference>
<feature type="compositionally biased region" description="Polar residues" evidence="1">
    <location>
        <begin position="112"/>
        <end position="122"/>
    </location>
</feature>
<feature type="region of interest" description="Disordered" evidence="1">
    <location>
        <begin position="333"/>
        <end position="356"/>
    </location>
</feature>
<evidence type="ECO:0000256" key="1">
    <source>
        <dbReference type="SAM" id="MobiDB-lite"/>
    </source>
</evidence>
<dbReference type="GO" id="GO:0004252">
    <property type="term" value="F:serine-type endopeptidase activity"/>
    <property type="evidence" value="ECO:0007669"/>
    <property type="project" value="InterPro"/>
</dbReference>
<feature type="region of interest" description="Disordered" evidence="1">
    <location>
        <begin position="82"/>
        <end position="123"/>
    </location>
</feature>
<evidence type="ECO:0000313" key="3">
    <source>
        <dbReference type="Proteomes" id="UP000235786"/>
    </source>
</evidence>
<dbReference type="Proteomes" id="UP000235786">
    <property type="component" value="Unassembled WGS sequence"/>
</dbReference>
<dbReference type="AlphaFoldDB" id="A0A2J6RL44"/>
<proteinExistence type="predicted"/>
<reference evidence="2 3" key="1">
    <citation type="submission" date="2016-04" db="EMBL/GenBank/DDBJ databases">
        <title>A degradative enzymes factory behind the ericoid mycorrhizal symbiosis.</title>
        <authorList>
            <consortium name="DOE Joint Genome Institute"/>
            <person name="Martino E."/>
            <person name="Morin E."/>
            <person name="Grelet G."/>
            <person name="Kuo A."/>
            <person name="Kohler A."/>
            <person name="Daghino S."/>
            <person name="Barry K."/>
            <person name="Choi C."/>
            <person name="Cichocki N."/>
            <person name="Clum A."/>
            <person name="Copeland A."/>
            <person name="Hainaut M."/>
            <person name="Haridas S."/>
            <person name="Labutti K."/>
            <person name="Lindquist E."/>
            <person name="Lipzen A."/>
            <person name="Khouja H.-R."/>
            <person name="Murat C."/>
            <person name="Ohm R."/>
            <person name="Olson A."/>
            <person name="Spatafora J."/>
            <person name="Veneault-Fourrey C."/>
            <person name="Henrissat B."/>
            <person name="Grigoriev I."/>
            <person name="Martin F."/>
            <person name="Perotto S."/>
        </authorList>
    </citation>
    <scope>NUCLEOTIDE SEQUENCE [LARGE SCALE GENOMIC DNA]</scope>
    <source>
        <strain evidence="2 3">F</strain>
    </source>
</reference>
<feature type="compositionally biased region" description="Low complexity" evidence="1">
    <location>
        <begin position="346"/>
        <end position="356"/>
    </location>
</feature>
<feature type="compositionally biased region" description="Basic and acidic residues" evidence="1">
    <location>
        <begin position="100"/>
        <end position="110"/>
    </location>
</feature>
<protein>
    <submittedName>
        <fullName evidence="2">Subtilisin-like protein</fullName>
    </submittedName>
</protein>
<dbReference type="Gene3D" id="3.40.50.200">
    <property type="entry name" value="Peptidase S8/S53 domain"/>
    <property type="match status" value="1"/>
</dbReference>
<organism evidence="2 3">
    <name type="scientific">Hyaloscypha variabilis (strain UAMH 11265 / GT02V1 / F)</name>
    <name type="common">Meliniomyces variabilis</name>
    <dbReference type="NCBI Taxonomy" id="1149755"/>
    <lineage>
        <taxon>Eukaryota</taxon>
        <taxon>Fungi</taxon>
        <taxon>Dikarya</taxon>
        <taxon>Ascomycota</taxon>
        <taxon>Pezizomycotina</taxon>
        <taxon>Leotiomycetes</taxon>
        <taxon>Helotiales</taxon>
        <taxon>Hyaloscyphaceae</taxon>
        <taxon>Hyaloscypha</taxon>
        <taxon>Hyaloscypha variabilis</taxon>
    </lineage>
</organism>
<accession>A0A2J6RL44</accession>
<dbReference type="InterPro" id="IPR036852">
    <property type="entry name" value="Peptidase_S8/S53_dom_sf"/>
</dbReference>
<dbReference type="STRING" id="1149755.A0A2J6RL44"/>
<dbReference type="GO" id="GO:0006508">
    <property type="term" value="P:proteolysis"/>
    <property type="evidence" value="ECO:0007669"/>
    <property type="project" value="InterPro"/>
</dbReference>